<dbReference type="Gene3D" id="1.20.1600.10">
    <property type="entry name" value="Outer membrane efflux proteins (OEP)"/>
    <property type="match status" value="1"/>
</dbReference>
<keyword evidence="2" id="KW-0732">Signal</keyword>
<dbReference type="NCBIfam" id="TIGR01845">
    <property type="entry name" value="outer_NodT"/>
    <property type="match status" value="1"/>
</dbReference>
<feature type="chain" id="PRO_5029087015" evidence="2">
    <location>
        <begin position="22"/>
        <end position="463"/>
    </location>
</feature>
<evidence type="ECO:0000256" key="3">
    <source>
        <dbReference type="SAM" id="Coils"/>
    </source>
</evidence>
<proteinExistence type="inferred from homology"/>
<evidence type="ECO:0000313" key="4">
    <source>
        <dbReference type="EMBL" id="KAB4473370.1"/>
    </source>
</evidence>
<dbReference type="Proteomes" id="UP000488521">
    <property type="component" value="Unassembled WGS sequence"/>
</dbReference>
<dbReference type="PANTHER" id="PTHR30203">
    <property type="entry name" value="OUTER MEMBRANE CATION EFFLUX PROTEIN"/>
    <property type="match status" value="1"/>
</dbReference>
<feature type="coiled-coil region" evidence="3">
    <location>
        <begin position="381"/>
        <end position="408"/>
    </location>
</feature>
<keyword evidence="2" id="KW-0564">Palmitate</keyword>
<organism evidence="4 6">
    <name type="scientific">Bacteroides thetaiotaomicron</name>
    <dbReference type="NCBI Taxonomy" id="818"/>
    <lineage>
        <taxon>Bacteria</taxon>
        <taxon>Pseudomonadati</taxon>
        <taxon>Bacteroidota</taxon>
        <taxon>Bacteroidia</taxon>
        <taxon>Bacteroidales</taxon>
        <taxon>Bacteroidaceae</taxon>
        <taxon>Bacteroides</taxon>
    </lineage>
</organism>
<keyword evidence="2" id="KW-0812">Transmembrane</keyword>
<dbReference type="Pfam" id="PF02321">
    <property type="entry name" value="OEP"/>
    <property type="match status" value="2"/>
</dbReference>
<evidence type="ECO:0000313" key="6">
    <source>
        <dbReference type="Proteomes" id="UP000488521"/>
    </source>
</evidence>
<dbReference type="Proteomes" id="UP001156216">
    <property type="component" value="Chromosome"/>
</dbReference>
<evidence type="ECO:0000256" key="1">
    <source>
        <dbReference type="ARBA" id="ARBA00007613"/>
    </source>
</evidence>
<comment type="subcellular location">
    <subcellularLocation>
        <location evidence="2">Cell membrane</location>
        <topology evidence="2">Lipid-anchor</topology>
    </subcellularLocation>
</comment>
<dbReference type="EMBL" id="WCRS01000008">
    <property type="protein sequence ID" value="KAB4473370.1"/>
    <property type="molecule type" value="Genomic_DNA"/>
</dbReference>
<comment type="similarity">
    <text evidence="1 2">Belongs to the outer membrane factor (OMF) (TC 1.B.17) family.</text>
</comment>
<name>A0A6I0S8H6_BACT4</name>
<dbReference type="InterPro" id="IPR010131">
    <property type="entry name" value="MdtP/NodT-like"/>
</dbReference>
<dbReference type="EMBL" id="CP083681">
    <property type="protein sequence ID" value="UYU72423.1"/>
    <property type="molecule type" value="Genomic_DNA"/>
</dbReference>
<feature type="signal peptide" evidence="2">
    <location>
        <begin position="1"/>
        <end position="21"/>
    </location>
</feature>
<reference evidence="4 6" key="1">
    <citation type="journal article" date="2019" name="Nat. Med.">
        <title>A library of human gut bacterial isolates paired with longitudinal multiomics data enables mechanistic microbiome research.</title>
        <authorList>
            <person name="Poyet M."/>
            <person name="Groussin M."/>
            <person name="Gibbons S.M."/>
            <person name="Avila-Pacheco J."/>
            <person name="Jiang X."/>
            <person name="Kearney S.M."/>
            <person name="Perrotta A.R."/>
            <person name="Berdy B."/>
            <person name="Zhao S."/>
            <person name="Lieberman T.D."/>
            <person name="Swanson P.K."/>
            <person name="Smith M."/>
            <person name="Roesemann S."/>
            <person name="Alexander J.E."/>
            <person name="Rich S.A."/>
            <person name="Livny J."/>
            <person name="Vlamakis H."/>
            <person name="Clish C."/>
            <person name="Bullock K."/>
            <person name="Deik A."/>
            <person name="Scott J."/>
            <person name="Pierce K.A."/>
            <person name="Xavier R.J."/>
            <person name="Alm E.J."/>
        </authorList>
    </citation>
    <scope>NUCLEOTIDE SEQUENCE [LARGE SCALE GENOMIC DNA]</scope>
    <source>
        <strain evidence="4 6">BIOML-A156</strain>
    </source>
</reference>
<dbReference type="RefSeq" id="WP_132061038.1">
    <property type="nucleotide sequence ID" value="NZ_CP083681.1"/>
</dbReference>
<gene>
    <name evidence="4" type="ORF">GAN59_13455</name>
    <name evidence="5" type="ORF">KQP59_04760</name>
</gene>
<keyword evidence="3" id="KW-0175">Coiled coil</keyword>
<sequence>MKRIFFALTTLIMVCSCSVYKVFKSPEPKTANLCGENRTTQDSLGNLPAWKDVFTDSLLQQLIEKGLMVNTDLQVARLNIEQAEAKLLASKLAYLPSFAVTPEGSISKGKDGETVKSYNLPLTMQWEVDVSDKLRNSKLQARAHILQSSEYMQMVQVQLIASIANNYYMLLMLDEQLRVTRQSIRNQKENLEVIIAMKEAGMQTEAAVNQASADYYNVQSSEKELMKQIRLVESCMALLINETPHTIIRASTSEVMAVNIDYTAPISLLALANRPDVKQAEYALESSFYSVNIARSAFYPSISLNGSIGWTNNLGVIANPGSILLSAIGSLTQPLFNKGVNRASLKIAKSQYEQSLLRFKNALLIAGSEINDALITCQSSMEKVILRRQQLESSLKAYENSLDLMQHSSSTYLEVLIAQSTSLQSQLLLVTDWFEGIQGQINLYKALGGGRVASDGFYQFNPV</sequence>
<evidence type="ECO:0000256" key="2">
    <source>
        <dbReference type="RuleBase" id="RU362097"/>
    </source>
</evidence>
<dbReference type="SUPFAM" id="SSF56954">
    <property type="entry name" value="Outer membrane efflux proteins (OEP)"/>
    <property type="match status" value="1"/>
</dbReference>
<keyword evidence="2" id="KW-0449">Lipoprotein</keyword>
<dbReference type="InterPro" id="IPR003423">
    <property type="entry name" value="OMP_efflux"/>
</dbReference>
<protein>
    <submittedName>
        <fullName evidence="4">TolC family protein</fullName>
    </submittedName>
</protein>
<evidence type="ECO:0000313" key="5">
    <source>
        <dbReference type="EMBL" id="UYU72423.1"/>
    </source>
</evidence>
<reference evidence="5" key="2">
    <citation type="submission" date="2021-06" db="EMBL/GenBank/DDBJ databases">
        <title>Interrogation of the integrated mobile genetic elements in gut-associated Bacteroides with a consensus prediction approach.</title>
        <authorList>
            <person name="Campbell D.E."/>
            <person name="Leigh J.R."/>
            <person name="Kim T."/>
            <person name="England W."/>
            <person name="Whitaker R.J."/>
            <person name="Degnan P.H."/>
        </authorList>
    </citation>
    <scope>NUCLEOTIDE SEQUENCE</scope>
    <source>
        <strain evidence="5">VPI-BTDOT2</strain>
    </source>
</reference>
<dbReference type="AlphaFoldDB" id="A0A6I0S8H6"/>
<accession>A0A6I0S8H6</accession>
<dbReference type="GO" id="GO:0005886">
    <property type="term" value="C:plasma membrane"/>
    <property type="evidence" value="ECO:0007669"/>
    <property type="project" value="UniProtKB-SubCell"/>
</dbReference>
<dbReference type="PROSITE" id="PS51257">
    <property type="entry name" value="PROKAR_LIPOPROTEIN"/>
    <property type="match status" value="1"/>
</dbReference>
<dbReference type="Gene3D" id="2.20.200.10">
    <property type="entry name" value="Outer membrane efflux proteins (OEP)"/>
    <property type="match status" value="1"/>
</dbReference>
<dbReference type="PANTHER" id="PTHR30203:SF33">
    <property type="entry name" value="BLR4455 PROTEIN"/>
    <property type="match status" value="1"/>
</dbReference>
<keyword evidence="2" id="KW-1134">Transmembrane beta strand</keyword>
<keyword evidence="2" id="KW-0472">Membrane</keyword>
<dbReference type="GO" id="GO:0015562">
    <property type="term" value="F:efflux transmembrane transporter activity"/>
    <property type="evidence" value="ECO:0007669"/>
    <property type="project" value="InterPro"/>
</dbReference>